<dbReference type="AlphaFoldDB" id="A0A1W2GY98"/>
<dbReference type="OrthoDB" id="1466667at2"/>
<reference evidence="2" key="1">
    <citation type="submission" date="2017-04" db="EMBL/GenBank/DDBJ databases">
        <authorList>
            <person name="Varghese N."/>
            <person name="Submissions S."/>
        </authorList>
    </citation>
    <scope>NUCLEOTIDE SEQUENCE [LARGE SCALE GENOMIC DNA]</scope>
    <source>
        <strain evidence="2">DSM 16537</strain>
    </source>
</reference>
<dbReference type="Proteomes" id="UP000192333">
    <property type="component" value="Chromosome I"/>
</dbReference>
<dbReference type="STRING" id="758820.SAMN00777080_0210"/>
<name>A0A1W2GY98_9BACT</name>
<accession>A0A1W2GY98</accession>
<dbReference type="GO" id="GO:0051301">
    <property type="term" value="P:cell division"/>
    <property type="evidence" value="ECO:0007669"/>
    <property type="project" value="UniProtKB-KW"/>
</dbReference>
<keyword evidence="1" id="KW-0131">Cell cycle</keyword>
<evidence type="ECO:0000313" key="2">
    <source>
        <dbReference type="Proteomes" id="UP000192333"/>
    </source>
</evidence>
<evidence type="ECO:0000313" key="1">
    <source>
        <dbReference type="EMBL" id="SMD41680.1"/>
    </source>
</evidence>
<dbReference type="EMBL" id="LT838813">
    <property type="protein sequence ID" value="SMD41680.1"/>
    <property type="molecule type" value="Genomic_DNA"/>
</dbReference>
<dbReference type="RefSeq" id="WP_084118545.1">
    <property type="nucleotide sequence ID" value="NZ_LT838813.1"/>
</dbReference>
<sequence length="251" mass="28874">MKIRYKKSLVFSSLVFVLVVFIGFVERKDSERTLNSIEVNVKGIADVYFVNEKDILDAIKTEFPLLLPGISMKEVDLNKIEKKVELHPFVKNAEVFADLKGHLMIEITQYIPMARIVRPNAADGYISTEGKILPTSPQYTTRVMTLEGAYAESLLKLEDISSTHQDLMSLIDYIYADEFWKAQIVGLDIPKKTDIRMYQQVGKQVIEFGEAKDIEEKFKKINLFYEEILPAKGWNTYTRVNVKYKGQIVCE</sequence>
<proteinExistence type="predicted"/>
<gene>
    <name evidence="1" type="ORF">SAMN00777080_0210</name>
</gene>
<keyword evidence="2" id="KW-1185">Reference proteome</keyword>
<keyword evidence="1" id="KW-0132">Cell division</keyword>
<organism evidence="1 2">
    <name type="scientific">Aquiflexum balticum DSM 16537</name>
    <dbReference type="NCBI Taxonomy" id="758820"/>
    <lineage>
        <taxon>Bacteria</taxon>
        <taxon>Pseudomonadati</taxon>
        <taxon>Bacteroidota</taxon>
        <taxon>Cytophagia</taxon>
        <taxon>Cytophagales</taxon>
        <taxon>Cyclobacteriaceae</taxon>
        <taxon>Aquiflexum</taxon>
    </lineage>
</organism>
<protein>
    <submittedName>
        <fullName evidence="1">Cell division protein FtsQ</fullName>
    </submittedName>
</protein>